<sequence length="342" mass="39079">MAWGKKPSTANAVSPSSEVGPSETRATTAPSPSSPDLKIPVPEKSKRIDIVQNLEPHADELKKQNHHVAVTVAKKDRTQAIAELMDDTGLALSEDEMEYAASPASTRRVNHTIHHAPPHPTTTELKRQLEIELNEKATLEETNEELRSKVAALKRKLLSSISLREKENTPVNRVPVSVEANMNLKYQFQKRLLMAKEDYASLLDENRKLAARIKELESNHSKREVHVSKARLNEVLMWKKKYKELEAEKHKVEENFAVFVKKLEKAEAQRDKIAREFNIAQIQFAQNLTYDDSSLENLTEIGGSNRSLNRKFTTTSFRPSKYAKRKSKTYKETFEYDDVVRY</sequence>
<evidence type="ECO:0000256" key="2">
    <source>
        <dbReference type="SAM" id="MobiDB-lite"/>
    </source>
</evidence>
<feature type="coiled-coil region" evidence="1">
    <location>
        <begin position="122"/>
        <end position="156"/>
    </location>
</feature>
<organism evidence="3 4">
    <name type="scientific">Physocladia obscura</name>
    <dbReference type="NCBI Taxonomy" id="109957"/>
    <lineage>
        <taxon>Eukaryota</taxon>
        <taxon>Fungi</taxon>
        <taxon>Fungi incertae sedis</taxon>
        <taxon>Chytridiomycota</taxon>
        <taxon>Chytridiomycota incertae sedis</taxon>
        <taxon>Chytridiomycetes</taxon>
        <taxon>Chytridiales</taxon>
        <taxon>Chytriomycetaceae</taxon>
        <taxon>Physocladia</taxon>
    </lineage>
</organism>
<dbReference type="EMBL" id="JADGJH010000162">
    <property type="protein sequence ID" value="KAJ3135555.1"/>
    <property type="molecule type" value="Genomic_DNA"/>
</dbReference>
<evidence type="ECO:0000313" key="3">
    <source>
        <dbReference type="EMBL" id="KAJ3135555.1"/>
    </source>
</evidence>
<keyword evidence="4" id="KW-1185">Reference proteome</keyword>
<reference evidence="3" key="1">
    <citation type="submission" date="2020-05" db="EMBL/GenBank/DDBJ databases">
        <title>Phylogenomic resolution of chytrid fungi.</title>
        <authorList>
            <person name="Stajich J.E."/>
            <person name="Amses K."/>
            <person name="Simmons R."/>
            <person name="Seto K."/>
            <person name="Myers J."/>
            <person name="Bonds A."/>
            <person name="Quandt C.A."/>
            <person name="Barry K."/>
            <person name="Liu P."/>
            <person name="Grigoriev I."/>
            <person name="Longcore J.E."/>
            <person name="James T.Y."/>
        </authorList>
    </citation>
    <scope>NUCLEOTIDE SEQUENCE</scope>
    <source>
        <strain evidence="3">JEL0513</strain>
    </source>
</reference>
<protein>
    <submittedName>
        <fullName evidence="3">Uncharacterized protein</fullName>
    </submittedName>
</protein>
<evidence type="ECO:0000313" key="4">
    <source>
        <dbReference type="Proteomes" id="UP001211907"/>
    </source>
</evidence>
<comment type="caution">
    <text evidence="3">The sequence shown here is derived from an EMBL/GenBank/DDBJ whole genome shotgun (WGS) entry which is preliminary data.</text>
</comment>
<feature type="coiled-coil region" evidence="1">
    <location>
        <begin position="199"/>
        <end position="283"/>
    </location>
</feature>
<feature type="compositionally biased region" description="Polar residues" evidence="2">
    <location>
        <begin position="8"/>
        <end position="31"/>
    </location>
</feature>
<gene>
    <name evidence="3" type="ORF">HK100_002651</name>
</gene>
<evidence type="ECO:0000256" key="1">
    <source>
        <dbReference type="SAM" id="Coils"/>
    </source>
</evidence>
<accession>A0AAD5T7V5</accession>
<keyword evidence="1" id="KW-0175">Coiled coil</keyword>
<name>A0AAD5T7V5_9FUNG</name>
<dbReference type="Proteomes" id="UP001211907">
    <property type="component" value="Unassembled WGS sequence"/>
</dbReference>
<proteinExistence type="predicted"/>
<dbReference type="AlphaFoldDB" id="A0AAD5T7V5"/>
<feature type="region of interest" description="Disordered" evidence="2">
    <location>
        <begin position="1"/>
        <end position="43"/>
    </location>
</feature>